<dbReference type="Gene3D" id="1.25.40.10">
    <property type="entry name" value="Tetratricopeptide repeat domain"/>
    <property type="match status" value="1"/>
</dbReference>
<gene>
    <name evidence="2" type="ORF">Van01_37780</name>
</gene>
<evidence type="ECO:0000313" key="3">
    <source>
        <dbReference type="Proteomes" id="UP000647017"/>
    </source>
</evidence>
<dbReference type="InterPro" id="IPR048987">
    <property type="entry name" value="PIN-TPR-GreABC"/>
</dbReference>
<keyword evidence="3" id="KW-1185">Reference proteome</keyword>
<evidence type="ECO:0000259" key="1">
    <source>
        <dbReference type="Pfam" id="PF20698"/>
    </source>
</evidence>
<dbReference type="SUPFAM" id="SSF48452">
    <property type="entry name" value="TPR-like"/>
    <property type="match status" value="1"/>
</dbReference>
<protein>
    <recommendedName>
        <fullName evidence="1">PIN domain-containing protein</fullName>
    </recommendedName>
</protein>
<dbReference type="InterPro" id="IPR011990">
    <property type="entry name" value="TPR-like_helical_dom_sf"/>
</dbReference>
<dbReference type="EMBL" id="BOOZ01000023">
    <property type="protein sequence ID" value="GIJ10564.1"/>
    <property type="molecule type" value="Genomic_DNA"/>
</dbReference>
<comment type="caution">
    <text evidence="2">The sequence shown here is derived from an EMBL/GenBank/DDBJ whole genome shotgun (WGS) entry which is preliminary data.</text>
</comment>
<dbReference type="Proteomes" id="UP000647017">
    <property type="component" value="Unassembled WGS sequence"/>
</dbReference>
<feature type="domain" description="PIN" evidence="1">
    <location>
        <begin position="1032"/>
        <end position="1165"/>
    </location>
</feature>
<organism evidence="2 3">
    <name type="scientific">Micromonospora andamanensis</name>
    <dbReference type="NCBI Taxonomy" id="1287068"/>
    <lineage>
        <taxon>Bacteria</taxon>
        <taxon>Bacillati</taxon>
        <taxon>Actinomycetota</taxon>
        <taxon>Actinomycetes</taxon>
        <taxon>Micromonosporales</taxon>
        <taxon>Micromonosporaceae</taxon>
        <taxon>Micromonospora</taxon>
    </lineage>
</organism>
<dbReference type="Pfam" id="PF20698">
    <property type="entry name" value="PIN-TPR-GreABC"/>
    <property type="match status" value="1"/>
</dbReference>
<name>A0ABQ4HY54_9ACTN</name>
<sequence length="1377" mass="149236">MGLGGSAVGEHGMGGKGWPELVTATGGGFASPYSTGGGGTTLEHAYGAVLLAALLSRRPVLGLGDEFTVREVRFQQAATSQVDDLVVVGDCPPVSRTLYIGVRRAPTIAGGNASFVALLVDYLRMVLTRQAKLDIDRERLGLAVAAPHTGANEVAQLAALARKQPDDPAFRRAVVAPRATNGKVRARLQHLDDAVKAAAAQGGITLVDTSAQEALTWRLLKALRIIELRLEGDDQADRTNVVGVLVSLAGDAGRATALWRRLRELAAEYAQHAAIVTYAMLVRDVEPVLHIAASSPVSAPAAAGVTDNQMYERLRQLPAVCGPRLLAAWRDDQALVWRLISAVTTIDDRPAGVLLQWQAHRPGWLGTASWQVQLAAAELAAAYGAGILAADLFATAAADGAPRRDFWLARAAMIYDENGNDDRRDTALAALTVTAADDEPYTAAVVALLGGDRDTATRIAHAWSPDEPSDRSLRAVLRLRLTAPADPNADLDREILDRGLRVLAEALREQWAAGLAVARARLLITRARRGESPNWDADLREARTLAIRARDERRTYRADSAEAVAVACHASMLLMDLRRVLELGAPSGEATVEEATAPEVCLCVALAAIQCGQLDLARQRAALVSDGRARARIDAYLAEATGGDPQPHWWRAAELAGDDDEQLAQALLGLAQIGVDGLARYPDFAHRHPGEAAELHAITELGAGRAGAAIVRLRERRRSSVAAALSLAQAYQTVGQIDDQVQTLRDAADHFGDRSLRHNAAEVLARAGRAAEAVRELDDLLATAEPDWSGRADALRLAAHLADAGGRLDRVSHLLRTVLQIRPEDTTSRWALIRTLLNRGDVNEAWRVLHEAPEPLDPSNTADARAWIHLHRRRGQPVETVAGCLRLLRRFNDDEQFVAMALMNLMLPWPEPLELPEQLRMQLAAESEQFFQRWPDSSHLRRLRADDLDQLRADMITMMRRSDDEREAWRRIAHGLARGHLPLGLLAAIARRSYTEICLRRGDGVLAAHVPEQGEFDACREAGTAAEDRDIIIDTPAVAVLLTLPDNMRHAAMSRFARVVTTDDVMLDALAAKDTLAFRTTGSMRYDDQHGHLSFDETTEAEADRLADEADRLHAAVEALTRRSAPAERTFDRSKDKVWTSALDLARAEGAVLWSDDPVVRILARGTGVRATSTLAVMHRLHAVGAITDDQHEDCIRRLIKARVGNLPLNERRLLELAEDDNWRPAAVAAALARPAVWADPHRALAFYRRLTAQARAHAPTTLPDWLYAAVRGATILLARPDAAAGVAACLLATAIETAAAHGEQVAHLVAATRQALTDTDDPDQPPAADPLPIAAILLRDAYAKASSHELAARFILAAFAELADNDKATILRIVLE</sequence>
<proteinExistence type="predicted"/>
<evidence type="ECO:0000313" key="2">
    <source>
        <dbReference type="EMBL" id="GIJ10564.1"/>
    </source>
</evidence>
<reference evidence="2 3" key="1">
    <citation type="submission" date="2021-01" db="EMBL/GenBank/DDBJ databases">
        <title>Whole genome shotgun sequence of Verrucosispora andamanensis NBRC 109075.</title>
        <authorList>
            <person name="Komaki H."/>
            <person name="Tamura T."/>
        </authorList>
    </citation>
    <scope>NUCLEOTIDE SEQUENCE [LARGE SCALE GENOMIC DNA]</scope>
    <source>
        <strain evidence="2 3">NBRC 109075</strain>
    </source>
</reference>
<accession>A0ABQ4HY54</accession>